<protein>
    <recommendedName>
        <fullName evidence="3">Zn(2)-C6 fungal-type domain-containing protein</fullName>
    </recommendedName>
</protein>
<dbReference type="PANTHER" id="PTHR47784">
    <property type="entry name" value="STEROL UPTAKE CONTROL PROTEIN 2"/>
    <property type="match status" value="1"/>
</dbReference>
<dbReference type="Pfam" id="PF00172">
    <property type="entry name" value="Zn_clus"/>
    <property type="match status" value="1"/>
</dbReference>
<dbReference type="PANTHER" id="PTHR47784:SF5">
    <property type="entry name" value="STEROL UPTAKE CONTROL PROTEIN 2"/>
    <property type="match status" value="1"/>
</dbReference>
<sequence>MLQRSQALLGPILETLASFKHFTLTSLLSWNPSRSHFWNMSRSPRSDSSPNSIATRRTSANPRIRKHKKSRNGCVHCKARRVKCDELYPCTNCVNRNEKCERRNEYRVVECLTCNGIDRPALSSQWSRDVFLMSHFTTNTVKEFSAMGSGMIILWKEGLPGLAMEHPYLMNGILSLSAFHMAYQRPTERVWVQHALKYQNTALNQLRLTLSNITSKNFHAVFGLVIILSLSSMSHSRSTSHGDEIAPIADILEPVMHNRGVFKLLCFGHRWYLDGPLVALRGAGMVTGMPTKLNEATRNQFNRLRNWMGKSCADVDIRQCLFTTLDRLETTFAEVHTLRDSCSPTTLMNIIWKWAAFTSEEYLSLLRGSNPLALIIFAHFAMLSGIVEDTYWYLVGYSRRALKSVRAALPDHWTEFLRWPERQLEDGFSDLFEVSEEPTYLTRIIEDVTSPTRSDKTDEAINGLKHFELTTFLK</sequence>
<proteinExistence type="predicted"/>
<dbReference type="InterPro" id="IPR001138">
    <property type="entry name" value="Zn2Cys6_DnaBD"/>
</dbReference>
<keyword evidence="1" id="KW-0539">Nucleus</keyword>
<evidence type="ECO:0000256" key="2">
    <source>
        <dbReference type="SAM" id="MobiDB-lite"/>
    </source>
</evidence>
<dbReference type="InterPro" id="IPR053157">
    <property type="entry name" value="Sterol_Uptake_Regulator"/>
</dbReference>
<dbReference type="SUPFAM" id="SSF57701">
    <property type="entry name" value="Zn2/Cys6 DNA-binding domain"/>
    <property type="match status" value="1"/>
</dbReference>
<dbReference type="SMART" id="SM00066">
    <property type="entry name" value="GAL4"/>
    <property type="match status" value="1"/>
</dbReference>
<evidence type="ECO:0000313" key="4">
    <source>
        <dbReference type="EMBL" id="KAF2669274.1"/>
    </source>
</evidence>
<accession>A0A6A6UEG7</accession>
<dbReference type="InterPro" id="IPR021858">
    <property type="entry name" value="Fun_TF"/>
</dbReference>
<dbReference type="InterPro" id="IPR036864">
    <property type="entry name" value="Zn2-C6_fun-type_DNA-bd_sf"/>
</dbReference>
<reference evidence="4" key="1">
    <citation type="journal article" date="2020" name="Stud. Mycol.">
        <title>101 Dothideomycetes genomes: a test case for predicting lifestyles and emergence of pathogens.</title>
        <authorList>
            <person name="Haridas S."/>
            <person name="Albert R."/>
            <person name="Binder M."/>
            <person name="Bloem J."/>
            <person name="Labutti K."/>
            <person name="Salamov A."/>
            <person name="Andreopoulos B."/>
            <person name="Baker S."/>
            <person name="Barry K."/>
            <person name="Bills G."/>
            <person name="Bluhm B."/>
            <person name="Cannon C."/>
            <person name="Castanera R."/>
            <person name="Culley D."/>
            <person name="Daum C."/>
            <person name="Ezra D."/>
            <person name="Gonzalez J."/>
            <person name="Henrissat B."/>
            <person name="Kuo A."/>
            <person name="Liang C."/>
            <person name="Lipzen A."/>
            <person name="Lutzoni F."/>
            <person name="Magnuson J."/>
            <person name="Mondo S."/>
            <person name="Nolan M."/>
            <person name="Ohm R."/>
            <person name="Pangilinan J."/>
            <person name="Park H.-J."/>
            <person name="Ramirez L."/>
            <person name="Alfaro M."/>
            <person name="Sun H."/>
            <person name="Tritt A."/>
            <person name="Yoshinaga Y."/>
            <person name="Zwiers L.-H."/>
            <person name="Turgeon B."/>
            <person name="Goodwin S."/>
            <person name="Spatafora J."/>
            <person name="Crous P."/>
            <person name="Grigoriev I."/>
        </authorList>
    </citation>
    <scope>NUCLEOTIDE SEQUENCE</scope>
    <source>
        <strain evidence="4">CBS 115976</strain>
    </source>
</reference>
<dbReference type="EMBL" id="MU004235">
    <property type="protein sequence ID" value="KAF2669274.1"/>
    <property type="molecule type" value="Genomic_DNA"/>
</dbReference>
<feature type="domain" description="Zn(2)-C6 fungal-type" evidence="3">
    <location>
        <begin position="73"/>
        <end position="100"/>
    </location>
</feature>
<evidence type="ECO:0000313" key="5">
    <source>
        <dbReference type="Proteomes" id="UP000799302"/>
    </source>
</evidence>
<dbReference type="Proteomes" id="UP000799302">
    <property type="component" value="Unassembled WGS sequence"/>
</dbReference>
<organism evidence="4 5">
    <name type="scientific">Microthyrium microscopicum</name>
    <dbReference type="NCBI Taxonomy" id="703497"/>
    <lineage>
        <taxon>Eukaryota</taxon>
        <taxon>Fungi</taxon>
        <taxon>Dikarya</taxon>
        <taxon>Ascomycota</taxon>
        <taxon>Pezizomycotina</taxon>
        <taxon>Dothideomycetes</taxon>
        <taxon>Dothideomycetes incertae sedis</taxon>
        <taxon>Microthyriales</taxon>
        <taxon>Microthyriaceae</taxon>
        <taxon>Microthyrium</taxon>
    </lineage>
</organism>
<feature type="compositionally biased region" description="Low complexity" evidence="2">
    <location>
        <begin position="41"/>
        <end position="52"/>
    </location>
</feature>
<feature type="region of interest" description="Disordered" evidence="2">
    <location>
        <begin position="40"/>
        <end position="65"/>
    </location>
</feature>
<dbReference type="AlphaFoldDB" id="A0A6A6UEG7"/>
<keyword evidence="5" id="KW-1185">Reference proteome</keyword>
<gene>
    <name evidence="4" type="ORF">BT63DRAFT_256252</name>
</gene>
<dbReference type="PROSITE" id="PS50048">
    <property type="entry name" value="ZN2_CY6_FUNGAL_2"/>
    <property type="match status" value="1"/>
</dbReference>
<dbReference type="GO" id="GO:0008270">
    <property type="term" value="F:zinc ion binding"/>
    <property type="evidence" value="ECO:0007669"/>
    <property type="project" value="InterPro"/>
</dbReference>
<evidence type="ECO:0000256" key="1">
    <source>
        <dbReference type="ARBA" id="ARBA00023242"/>
    </source>
</evidence>
<dbReference type="OrthoDB" id="5386330at2759"/>
<evidence type="ECO:0000259" key="3">
    <source>
        <dbReference type="PROSITE" id="PS50048"/>
    </source>
</evidence>
<dbReference type="GO" id="GO:0001228">
    <property type="term" value="F:DNA-binding transcription activator activity, RNA polymerase II-specific"/>
    <property type="evidence" value="ECO:0007669"/>
    <property type="project" value="TreeGrafter"/>
</dbReference>
<name>A0A6A6UEG7_9PEZI</name>
<dbReference type="CDD" id="cd00067">
    <property type="entry name" value="GAL4"/>
    <property type="match status" value="1"/>
</dbReference>
<dbReference type="PROSITE" id="PS00463">
    <property type="entry name" value="ZN2_CY6_FUNGAL_1"/>
    <property type="match status" value="1"/>
</dbReference>
<dbReference type="Pfam" id="PF11951">
    <property type="entry name" value="Fungal_trans_2"/>
    <property type="match status" value="1"/>
</dbReference>
<dbReference type="Gene3D" id="4.10.240.10">
    <property type="entry name" value="Zn(2)-C6 fungal-type DNA-binding domain"/>
    <property type="match status" value="1"/>
</dbReference>